<dbReference type="PANTHER" id="PTHR33164:SF89">
    <property type="entry name" value="MARR FAMILY REGULATORY PROTEIN"/>
    <property type="match status" value="1"/>
</dbReference>
<dbReference type="Proteomes" id="UP000198796">
    <property type="component" value="Unassembled WGS sequence"/>
</dbReference>
<proteinExistence type="predicted"/>
<dbReference type="GO" id="GO:0003677">
    <property type="term" value="F:DNA binding"/>
    <property type="evidence" value="ECO:0007669"/>
    <property type="project" value="UniProtKB-KW"/>
</dbReference>
<dbReference type="Pfam" id="PF12802">
    <property type="entry name" value="MarR_2"/>
    <property type="match status" value="1"/>
</dbReference>
<name>A0A1I0UY10_9RHOB</name>
<evidence type="ECO:0000313" key="2">
    <source>
        <dbReference type="EMBL" id="SFA68935.1"/>
    </source>
</evidence>
<dbReference type="PANTHER" id="PTHR33164">
    <property type="entry name" value="TRANSCRIPTIONAL REGULATOR, MARR FAMILY"/>
    <property type="match status" value="1"/>
</dbReference>
<dbReference type="OrthoDB" id="8077146at2"/>
<dbReference type="InterPro" id="IPR000835">
    <property type="entry name" value="HTH_MarR-typ"/>
</dbReference>
<gene>
    <name evidence="2" type="ORF">SAMN05421688_0063</name>
</gene>
<dbReference type="EMBL" id="FOJU01000001">
    <property type="protein sequence ID" value="SFA68935.1"/>
    <property type="molecule type" value="Genomic_DNA"/>
</dbReference>
<evidence type="ECO:0000259" key="1">
    <source>
        <dbReference type="PROSITE" id="PS50995"/>
    </source>
</evidence>
<dbReference type="RefSeq" id="WP_092059505.1">
    <property type="nucleotide sequence ID" value="NZ_FOJU01000001.1"/>
</dbReference>
<keyword evidence="2" id="KW-0238">DNA-binding</keyword>
<dbReference type="GO" id="GO:0003700">
    <property type="term" value="F:DNA-binding transcription factor activity"/>
    <property type="evidence" value="ECO:0007669"/>
    <property type="project" value="InterPro"/>
</dbReference>
<dbReference type="InterPro" id="IPR036388">
    <property type="entry name" value="WH-like_DNA-bd_sf"/>
</dbReference>
<dbReference type="InterPro" id="IPR036390">
    <property type="entry name" value="WH_DNA-bd_sf"/>
</dbReference>
<accession>A0A1I0UY10</accession>
<dbReference type="SUPFAM" id="SSF46785">
    <property type="entry name" value="Winged helix' DNA-binding domain"/>
    <property type="match status" value="1"/>
</dbReference>
<dbReference type="PROSITE" id="PS50995">
    <property type="entry name" value="HTH_MARR_2"/>
    <property type="match status" value="1"/>
</dbReference>
<dbReference type="STRING" id="871651.SAMN05421688_0063"/>
<dbReference type="AlphaFoldDB" id="A0A1I0UY10"/>
<dbReference type="PRINTS" id="PR00598">
    <property type="entry name" value="HTHMARR"/>
</dbReference>
<dbReference type="SMART" id="SM00347">
    <property type="entry name" value="HTH_MARR"/>
    <property type="match status" value="1"/>
</dbReference>
<keyword evidence="3" id="KW-1185">Reference proteome</keyword>
<feature type="domain" description="HTH marR-type" evidence="1">
    <location>
        <begin position="18"/>
        <end position="155"/>
    </location>
</feature>
<dbReference type="GO" id="GO:0006950">
    <property type="term" value="P:response to stress"/>
    <property type="evidence" value="ECO:0007669"/>
    <property type="project" value="TreeGrafter"/>
</dbReference>
<dbReference type="InterPro" id="IPR039422">
    <property type="entry name" value="MarR/SlyA-like"/>
</dbReference>
<evidence type="ECO:0000313" key="3">
    <source>
        <dbReference type="Proteomes" id="UP000198796"/>
    </source>
</evidence>
<protein>
    <submittedName>
        <fullName evidence="2">DNA-binding transcriptional regulator, MarR family</fullName>
    </submittedName>
</protein>
<organism evidence="2 3">
    <name type="scientific">Poseidonocella pacifica</name>
    <dbReference type="NCBI Taxonomy" id="871651"/>
    <lineage>
        <taxon>Bacteria</taxon>
        <taxon>Pseudomonadati</taxon>
        <taxon>Pseudomonadota</taxon>
        <taxon>Alphaproteobacteria</taxon>
        <taxon>Rhodobacterales</taxon>
        <taxon>Roseobacteraceae</taxon>
        <taxon>Poseidonocella</taxon>
    </lineage>
</organism>
<dbReference type="Gene3D" id="1.10.10.10">
    <property type="entry name" value="Winged helix-like DNA-binding domain superfamily/Winged helix DNA-binding domain"/>
    <property type="match status" value="1"/>
</dbReference>
<sequence>MVEKSSSTEITAARREPSDALLRQFAGYRMKRAYLLIQEDMARTLSPFGLRTGTFSALAVVIDSPGISQTELSHLLNIKRSGVVVVVDELERAGVLRRKPVKGDRRTNALTVTAAGRRLWGKVEKAVQEHEAAILSDLNEVEIAQLRDLLGRVSKTSGTDLEREH</sequence>
<reference evidence="2 3" key="1">
    <citation type="submission" date="2016-10" db="EMBL/GenBank/DDBJ databases">
        <authorList>
            <person name="de Groot N.N."/>
        </authorList>
    </citation>
    <scope>NUCLEOTIDE SEQUENCE [LARGE SCALE GENOMIC DNA]</scope>
    <source>
        <strain evidence="2 3">DSM 29316</strain>
    </source>
</reference>